<gene>
    <name evidence="2" type="ORF">NSP04_14405</name>
</gene>
<organism evidence="2 3">
    <name type="scientific">Limnobacter parvus</name>
    <dbReference type="NCBI Taxonomy" id="2939690"/>
    <lineage>
        <taxon>Bacteria</taxon>
        <taxon>Pseudomonadati</taxon>
        <taxon>Pseudomonadota</taxon>
        <taxon>Betaproteobacteria</taxon>
        <taxon>Burkholderiales</taxon>
        <taxon>Burkholderiaceae</taxon>
        <taxon>Limnobacter</taxon>
    </lineage>
</organism>
<sequence>MTKLDHLNYLLISRILSAVLGGYLFTWGFTAVGIAGLVAVGVDFHEAETAALIMAFLVFPGVFLWAFACRRVAVVWTVLAGGGALMTLAARGIQQSILV</sequence>
<evidence type="ECO:0000256" key="1">
    <source>
        <dbReference type="SAM" id="Phobius"/>
    </source>
</evidence>
<comment type="caution">
    <text evidence="2">The sequence shown here is derived from an EMBL/GenBank/DDBJ whole genome shotgun (WGS) entry which is preliminary data.</text>
</comment>
<dbReference type="Proteomes" id="UP001165267">
    <property type="component" value="Unassembled WGS sequence"/>
</dbReference>
<protein>
    <submittedName>
        <fullName evidence="2">Iron uptake protein</fullName>
    </submittedName>
</protein>
<keyword evidence="3" id="KW-1185">Reference proteome</keyword>
<feature type="transmembrane region" description="Helical" evidence="1">
    <location>
        <begin position="74"/>
        <end position="93"/>
    </location>
</feature>
<proteinExistence type="predicted"/>
<keyword evidence="1" id="KW-0812">Transmembrane</keyword>
<feature type="transmembrane region" description="Helical" evidence="1">
    <location>
        <begin position="20"/>
        <end position="42"/>
    </location>
</feature>
<keyword evidence="1" id="KW-0472">Membrane</keyword>
<name>A0ABT1XKX2_9BURK</name>
<feature type="transmembrane region" description="Helical" evidence="1">
    <location>
        <begin position="49"/>
        <end position="68"/>
    </location>
</feature>
<evidence type="ECO:0000313" key="2">
    <source>
        <dbReference type="EMBL" id="MCR2747839.1"/>
    </source>
</evidence>
<reference evidence="2" key="1">
    <citation type="submission" date="2022-07" db="EMBL/GenBank/DDBJ databases">
        <authorList>
            <person name="Xamxidin M."/>
        </authorList>
    </citation>
    <scope>NUCLEOTIDE SEQUENCE</scope>
    <source>
        <strain evidence="2">YS8-69</strain>
    </source>
</reference>
<dbReference type="EMBL" id="JANKHG010000027">
    <property type="protein sequence ID" value="MCR2747839.1"/>
    <property type="molecule type" value="Genomic_DNA"/>
</dbReference>
<dbReference type="RefSeq" id="WP_257513051.1">
    <property type="nucleotide sequence ID" value="NZ_JANKHG010000027.1"/>
</dbReference>
<keyword evidence="1" id="KW-1133">Transmembrane helix</keyword>
<evidence type="ECO:0000313" key="3">
    <source>
        <dbReference type="Proteomes" id="UP001165267"/>
    </source>
</evidence>
<accession>A0ABT1XKX2</accession>